<dbReference type="AlphaFoldDB" id="A0A4R0XDI2"/>
<sequence length="111" mass="12209">MAEISRDADHSGWFVGLSIGEESLSSADARYVVPVYVVVNTDSSVAQIDHPVRALAGERVCPICAAATPAMDTTWITRIVLWCDYRIAGFRASIVATVDVNEERAQLRDRR</sequence>
<dbReference type="Proteomes" id="UP000294200">
    <property type="component" value="Unassembled WGS sequence"/>
</dbReference>
<dbReference type="EMBL" id="MWML01000091">
    <property type="protein sequence ID" value="TCG06795.1"/>
    <property type="molecule type" value="Genomic_DNA"/>
</dbReference>
<name>A0A4R0XDI2_9BURK</name>
<reference evidence="1 2" key="1">
    <citation type="submission" date="2017-02" db="EMBL/GenBank/DDBJ databases">
        <title>Paraburkholderia sophoroidis sp. nov. and Paraburkholderia steynii sp. nov. rhizobial symbionts of the fynbos legume Hypocalyptus sophoroides.</title>
        <authorList>
            <person name="Steenkamp E.T."/>
            <person name="Beukes C.W."/>
            <person name="Van Zyl E."/>
            <person name="Avontuur J."/>
            <person name="Chan W.Y."/>
            <person name="Hassen A."/>
            <person name="Palmer M."/>
            <person name="Mthombeni L."/>
            <person name="Phalane F."/>
            <person name="Sereme K."/>
            <person name="Venter S.N."/>
        </authorList>
    </citation>
    <scope>NUCLEOTIDE SEQUENCE [LARGE SCALE GENOMIC DNA]</scope>
    <source>
        <strain evidence="1 2">HC1.1ba</strain>
    </source>
</reference>
<evidence type="ECO:0000313" key="2">
    <source>
        <dbReference type="Proteomes" id="UP000294200"/>
    </source>
</evidence>
<keyword evidence="2" id="KW-1185">Reference proteome</keyword>
<protein>
    <submittedName>
        <fullName evidence="1">Uncharacterized protein</fullName>
    </submittedName>
</protein>
<proteinExistence type="predicted"/>
<evidence type="ECO:0000313" key="1">
    <source>
        <dbReference type="EMBL" id="TCG06795.1"/>
    </source>
</evidence>
<gene>
    <name evidence="1" type="ORF">BZM27_23830</name>
</gene>
<organism evidence="1 2">
    <name type="scientific">Paraburkholderia steynii</name>
    <dbReference type="NCBI Taxonomy" id="1245441"/>
    <lineage>
        <taxon>Bacteria</taxon>
        <taxon>Pseudomonadati</taxon>
        <taxon>Pseudomonadota</taxon>
        <taxon>Betaproteobacteria</taxon>
        <taxon>Burkholderiales</taxon>
        <taxon>Burkholderiaceae</taxon>
        <taxon>Paraburkholderia</taxon>
    </lineage>
</organism>
<comment type="caution">
    <text evidence="1">The sequence shown here is derived from an EMBL/GenBank/DDBJ whole genome shotgun (WGS) entry which is preliminary data.</text>
</comment>
<accession>A0A4R0XDI2</accession>